<protein>
    <submittedName>
        <fullName evidence="1">Uncharacterized protein</fullName>
    </submittedName>
</protein>
<dbReference type="EMBL" id="GGEC01086752">
    <property type="protein sequence ID" value="MBX67236.1"/>
    <property type="molecule type" value="Transcribed_RNA"/>
</dbReference>
<evidence type="ECO:0000313" key="1">
    <source>
        <dbReference type="EMBL" id="MBX67236.1"/>
    </source>
</evidence>
<organism evidence="1">
    <name type="scientific">Rhizophora mucronata</name>
    <name type="common">Asiatic mangrove</name>
    <dbReference type="NCBI Taxonomy" id="61149"/>
    <lineage>
        <taxon>Eukaryota</taxon>
        <taxon>Viridiplantae</taxon>
        <taxon>Streptophyta</taxon>
        <taxon>Embryophyta</taxon>
        <taxon>Tracheophyta</taxon>
        <taxon>Spermatophyta</taxon>
        <taxon>Magnoliopsida</taxon>
        <taxon>eudicotyledons</taxon>
        <taxon>Gunneridae</taxon>
        <taxon>Pentapetalae</taxon>
        <taxon>rosids</taxon>
        <taxon>fabids</taxon>
        <taxon>Malpighiales</taxon>
        <taxon>Rhizophoraceae</taxon>
        <taxon>Rhizophora</taxon>
    </lineage>
</organism>
<sequence length="51" mass="6049">MLCISARWESNLCLWHSCIIQGGKWRSILIEDKNENYIRIIRLHCSVLCET</sequence>
<name>A0A2P2QJR4_RHIMU</name>
<proteinExistence type="predicted"/>
<dbReference type="AlphaFoldDB" id="A0A2P2QJR4"/>
<accession>A0A2P2QJR4</accession>
<reference evidence="1" key="1">
    <citation type="submission" date="2018-02" db="EMBL/GenBank/DDBJ databases">
        <title>Rhizophora mucronata_Transcriptome.</title>
        <authorList>
            <person name="Meera S.P."/>
            <person name="Sreeshan A."/>
            <person name="Augustine A."/>
        </authorList>
    </citation>
    <scope>NUCLEOTIDE SEQUENCE</scope>
    <source>
        <tissue evidence="1">Leaf</tissue>
    </source>
</reference>